<evidence type="ECO:0000313" key="3">
    <source>
        <dbReference type="Proteomes" id="UP001274830"/>
    </source>
</evidence>
<feature type="compositionally biased region" description="Acidic residues" evidence="1">
    <location>
        <begin position="298"/>
        <end position="308"/>
    </location>
</feature>
<keyword evidence="3" id="KW-1185">Reference proteome</keyword>
<dbReference type="GO" id="GO:0003676">
    <property type="term" value="F:nucleic acid binding"/>
    <property type="evidence" value="ECO:0007669"/>
    <property type="project" value="InterPro"/>
</dbReference>
<feature type="region of interest" description="Disordered" evidence="1">
    <location>
        <begin position="83"/>
        <end position="464"/>
    </location>
</feature>
<feature type="compositionally biased region" description="Low complexity" evidence="1">
    <location>
        <begin position="309"/>
        <end position="318"/>
    </location>
</feature>
<dbReference type="InterPro" id="IPR012677">
    <property type="entry name" value="Nucleotide-bd_a/b_plait_sf"/>
</dbReference>
<feature type="compositionally biased region" description="Basic and acidic residues" evidence="1">
    <location>
        <begin position="222"/>
        <end position="233"/>
    </location>
</feature>
<dbReference type="AlphaFoldDB" id="A0AAE0WJW4"/>
<gene>
    <name evidence="2" type="ORF">LTR78_007175</name>
</gene>
<feature type="compositionally biased region" description="Polar residues" evidence="1">
    <location>
        <begin position="343"/>
        <end position="356"/>
    </location>
</feature>
<sequence>MSDIIEAANDKTARRRLHITPFNSALLERFIPASLQPLASDISFHNVETFPDKGFGYVELPAIEAEKLKKKLNGMTLKGSKVRIEDAKPEKKKRKTDVEEDEDDRKARKRVRKGKRKPEEGVLSGHDLESGRHVKRGWTEDGADTKSKKKKSSKEERSKATKKDAKDKKMLFKTSIPPNAMPVKDKSKKEGKEKKEKSERKAKVKTVVQEGKKSSKLVGVADKGRDGKLHYVDDQGWVDESGGVVEEARRSSRPRREKKSTKAAPLPVQDVMAVRGDNNSESTGDLDASSSEEPSSSDGEEENTEAEAPEAVAEAEAGAKSDPAAEPNDISGSQDVEDDPRTPRTSSPAQPQQAINGFTGEAKEVHPLEALFKRPATRPESASKPKPSPIDTSFSFFNSGADENMDEDDEVGTTHPPQTPHTQRDMEWRSVRSAAPTPDTAAIGKTFNFSIPDDEDDEDDEDAAATMGDVIMAEDEAGEGAPSHVGAQGGEMGESAFRKWFYENRGDLNRGWKKRRRDEKKQKRQRENRRLSRRVA</sequence>
<dbReference type="InterPro" id="IPR035979">
    <property type="entry name" value="RBD_domain_sf"/>
</dbReference>
<dbReference type="Proteomes" id="UP001274830">
    <property type="component" value="Unassembled WGS sequence"/>
</dbReference>
<feature type="compositionally biased region" description="Basic and acidic residues" evidence="1">
    <location>
        <begin position="183"/>
        <end position="201"/>
    </location>
</feature>
<feature type="compositionally biased region" description="Basic and acidic residues" evidence="1">
    <location>
        <begin position="126"/>
        <end position="146"/>
    </location>
</feature>
<evidence type="ECO:0000313" key="2">
    <source>
        <dbReference type="EMBL" id="KAK3673064.1"/>
    </source>
</evidence>
<dbReference type="Gene3D" id="3.30.70.330">
    <property type="match status" value="1"/>
</dbReference>
<dbReference type="EMBL" id="JAUTXT010000028">
    <property type="protein sequence ID" value="KAK3673064.1"/>
    <property type="molecule type" value="Genomic_DNA"/>
</dbReference>
<dbReference type="SUPFAM" id="SSF54928">
    <property type="entry name" value="RNA-binding domain, RBD"/>
    <property type="match status" value="1"/>
</dbReference>
<feature type="compositionally biased region" description="Acidic residues" evidence="1">
    <location>
        <begin position="452"/>
        <end position="463"/>
    </location>
</feature>
<reference evidence="2" key="1">
    <citation type="submission" date="2023-07" db="EMBL/GenBank/DDBJ databases">
        <title>Black Yeasts Isolated from many extreme environments.</title>
        <authorList>
            <person name="Coleine C."/>
            <person name="Stajich J.E."/>
            <person name="Selbmann L."/>
        </authorList>
    </citation>
    <scope>NUCLEOTIDE SEQUENCE</scope>
    <source>
        <strain evidence="2">CCFEE 5485</strain>
    </source>
</reference>
<protein>
    <submittedName>
        <fullName evidence="2">Uncharacterized protein</fullName>
    </submittedName>
</protein>
<proteinExistence type="predicted"/>
<organism evidence="2 3">
    <name type="scientific">Recurvomyces mirabilis</name>
    <dbReference type="NCBI Taxonomy" id="574656"/>
    <lineage>
        <taxon>Eukaryota</taxon>
        <taxon>Fungi</taxon>
        <taxon>Dikarya</taxon>
        <taxon>Ascomycota</taxon>
        <taxon>Pezizomycotina</taxon>
        <taxon>Dothideomycetes</taxon>
        <taxon>Dothideomycetidae</taxon>
        <taxon>Mycosphaerellales</taxon>
        <taxon>Teratosphaeriaceae</taxon>
        <taxon>Recurvomyces</taxon>
    </lineage>
</organism>
<accession>A0AAE0WJW4</accession>
<feature type="compositionally biased region" description="Basic and acidic residues" evidence="1">
    <location>
        <begin position="153"/>
        <end position="170"/>
    </location>
</feature>
<evidence type="ECO:0000256" key="1">
    <source>
        <dbReference type="SAM" id="MobiDB-lite"/>
    </source>
</evidence>
<feature type="compositionally biased region" description="Basic residues" evidence="1">
    <location>
        <begin position="107"/>
        <end position="116"/>
    </location>
</feature>
<comment type="caution">
    <text evidence="2">The sequence shown here is derived from an EMBL/GenBank/DDBJ whole genome shotgun (WGS) entry which is preliminary data.</text>
</comment>
<feature type="region of interest" description="Disordered" evidence="1">
    <location>
        <begin position="511"/>
        <end position="536"/>
    </location>
</feature>
<feature type="compositionally biased region" description="Basic residues" evidence="1">
    <location>
        <begin position="251"/>
        <end position="261"/>
    </location>
</feature>
<name>A0AAE0WJW4_9PEZI</name>